<protein>
    <submittedName>
        <fullName evidence="1">Uncharacterized protein</fullName>
    </submittedName>
</protein>
<sequence length="112" mass="12586">MSDDRQYVIIEIINTPPGDAPEELRQRWIGCCFLALGPIERPKVGILSQEANLQDKVISYEAIPGVAFAALKKHDPEAEQQWRNLAPYLFGNDVKGTIGFDESCCKILRQAR</sequence>
<comment type="caution">
    <text evidence="1">The sequence shown here is derived from an EMBL/GenBank/DDBJ whole genome shotgun (WGS) entry which is preliminary data.</text>
</comment>
<proteinExistence type="predicted"/>
<reference evidence="1 2" key="1">
    <citation type="journal article" date="2016" name="Environ. Microbiol.">
        <title>Genomic resolution of a cold subsurface aquifer community provides metabolic insights for novel microbes adapted to high CO concentrations.</title>
        <authorList>
            <person name="Probst A.J."/>
            <person name="Castelle C.J."/>
            <person name="Singh A."/>
            <person name="Brown C.T."/>
            <person name="Anantharaman K."/>
            <person name="Sharon I."/>
            <person name="Hug L.A."/>
            <person name="Burstein D."/>
            <person name="Emerson J.B."/>
            <person name="Thomas B.C."/>
            <person name="Banfield J.F."/>
        </authorList>
    </citation>
    <scope>NUCLEOTIDE SEQUENCE [LARGE SCALE GENOMIC DNA]</scope>
    <source>
        <strain evidence="1">CG1_02_42_45</strain>
    </source>
</reference>
<organism evidence="1 2">
    <name type="scientific">Candidatus Berkelbacteria bacterium CG1_02_42_45</name>
    <dbReference type="NCBI Taxonomy" id="1805036"/>
    <lineage>
        <taxon>Bacteria</taxon>
        <taxon>Candidatus Berkelbacteria</taxon>
    </lineage>
</organism>
<dbReference type="EMBL" id="MNUJ01000047">
    <property type="protein sequence ID" value="OIN89173.1"/>
    <property type="molecule type" value="Genomic_DNA"/>
</dbReference>
<dbReference type="Proteomes" id="UP000182753">
    <property type="component" value="Unassembled WGS sequence"/>
</dbReference>
<name>A0A1J4RT91_9BACT</name>
<gene>
    <name evidence="1" type="ORF">AUJ40_02315</name>
</gene>
<dbReference type="AlphaFoldDB" id="A0A1J4RT91"/>
<evidence type="ECO:0000313" key="2">
    <source>
        <dbReference type="Proteomes" id="UP000182753"/>
    </source>
</evidence>
<evidence type="ECO:0000313" key="1">
    <source>
        <dbReference type="EMBL" id="OIN89173.1"/>
    </source>
</evidence>
<accession>A0A1J4RT91</accession>